<dbReference type="KEGG" id="taer:GT409_14255"/>
<dbReference type="CDD" id="cd00009">
    <property type="entry name" value="AAA"/>
    <property type="match status" value="1"/>
</dbReference>
<gene>
    <name evidence="2" type="ORF">GT409_14255</name>
</gene>
<name>A0A6P1M947_9BACT</name>
<dbReference type="Pfam" id="PF13401">
    <property type="entry name" value="AAA_22"/>
    <property type="match status" value="1"/>
</dbReference>
<dbReference type="InterPro" id="IPR027417">
    <property type="entry name" value="P-loop_NTPase"/>
</dbReference>
<dbReference type="Gene3D" id="3.40.50.300">
    <property type="entry name" value="P-loop containing nucleotide triphosphate hydrolases"/>
    <property type="match status" value="1"/>
</dbReference>
<evidence type="ECO:0000259" key="1">
    <source>
        <dbReference type="SMART" id="SM00382"/>
    </source>
</evidence>
<protein>
    <submittedName>
        <fullName evidence="2">AAA family ATPase</fullName>
    </submittedName>
</protein>
<reference evidence="2 3" key="1">
    <citation type="submission" date="2020-01" db="EMBL/GenBank/DDBJ databases">
        <title>Ponticoccus aerotolerans gen. nov., sp. nov., an anaerobic bacterium and proposal of Ponticoccusceae fam. nov., Ponticoccusles ord. nov. and Ponticoccuse classis nov. in the phylum Kiritimatiellaeota.</title>
        <authorList>
            <person name="Zhou L.Y."/>
            <person name="Du Z.J."/>
        </authorList>
    </citation>
    <scope>NUCLEOTIDE SEQUENCE [LARGE SCALE GENOMIC DNA]</scope>
    <source>
        <strain evidence="2 3">S-5007</strain>
    </source>
</reference>
<organism evidence="2 3">
    <name type="scientific">Tichowtungia aerotolerans</name>
    <dbReference type="NCBI Taxonomy" id="2697043"/>
    <lineage>
        <taxon>Bacteria</taxon>
        <taxon>Pseudomonadati</taxon>
        <taxon>Kiritimatiellota</taxon>
        <taxon>Tichowtungiia</taxon>
        <taxon>Tichowtungiales</taxon>
        <taxon>Tichowtungiaceae</taxon>
        <taxon>Tichowtungia</taxon>
    </lineage>
</organism>
<dbReference type="AlphaFoldDB" id="A0A6P1M947"/>
<dbReference type="RefSeq" id="WP_160629726.1">
    <property type="nucleotide sequence ID" value="NZ_CP047593.1"/>
</dbReference>
<keyword evidence="3" id="KW-1185">Reference proteome</keyword>
<dbReference type="SUPFAM" id="SSF52540">
    <property type="entry name" value="P-loop containing nucleoside triphosphate hydrolases"/>
    <property type="match status" value="1"/>
</dbReference>
<dbReference type="SMART" id="SM00382">
    <property type="entry name" value="AAA"/>
    <property type="match status" value="1"/>
</dbReference>
<evidence type="ECO:0000313" key="3">
    <source>
        <dbReference type="Proteomes" id="UP000464954"/>
    </source>
</evidence>
<dbReference type="GO" id="GO:0016887">
    <property type="term" value="F:ATP hydrolysis activity"/>
    <property type="evidence" value="ECO:0007669"/>
    <property type="project" value="InterPro"/>
</dbReference>
<evidence type="ECO:0000313" key="2">
    <source>
        <dbReference type="EMBL" id="QHI70552.1"/>
    </source>
</evidence>
<dbReference type="InterPro" id="IPR052026">
    <property type="entry name" value="ExeA_AAA_ATPase_DNA-bind"/>
</dbReference>
<dbReference type="PANTHER" id="PTHR35894">
    <property type="entry name" value="GENERAL SECRETION PATHWAY PROTEIN A-RELATED"/>
    <property type="match status" value="1"/>
</dbReference>
<proteinExistence type="predicted"/>
<dbReference type="InterPro" id="IPR003593">
    <property type="entry name" value="AAA+_ATPase"/>
</dbReference>
<dbReference type="PANTHER" id="PTHR35894:SF1">
    <property type="entry name" value="PHOSPHORIBULOKINASE _ URIDINE KINASE FAMILY"/>
    <property type="match status" value="1"/>
</dbReference>
<dbReference type="Proteomes" id="UP000464954">
    <property type="component" value="Chromosome"/>
</dbReference>
<feature type="domain" description="AAA+ ATPase" evidence="1">
    <location>
        <begin position="42"/>
        <end position="189"/>
    </location>
</feature>
<sequence>MYLDYFQLNEFPFNVTPDPRFLYFSDRHQEAYDSLLYGIEHRKGFIVLTGEVGCGKTTICRSVLNQLPTNTHSALILNPSLTPSQLIRSILIDLGLDAKGQDKLVHIALLNEFLLDCLNKNENVCIIIDESQNLDADLMEQIRMLSNLETDQHKLMQIILSGQPELKERLAMPELRQLRQRVMVHCDLSSLSTVETALYIQHRLNVAGANGRIRFRPMAVERVHEHGAGIPRQINTICDRALLSAYVRKDFEVTDTDVQNALKELASVIHGSSI</sequence>
<dbReference type="InterPro" id="IPR049945">
    <property type="entry name" value="AAA_22"/>
</dbReference>
<accession>A0A6P1M947</accession>
<dbReference type="EMBL" id="CP047593">
    <property type="protein sequence ID" value="QHI70552.1"/>
    <property type="molecule type" value="Genomic_DNA"/>
</dbReference>